<dbReference type="AlphaFoldDB" id="A0A0V1HMF2"/>
<keyword evidence="2" id="KW-1185">Reference proteome</keyword>
<organism evidence="1 2">
    <name type="scientific">Trichinella zimbabwensis</name>
    <dbReference type="NCBI Taxonomy" id="268475"/>
    <lineage>
        <taxon>Eukaryota</taxon>
        <taxon>Metazoa</taxon>
        <taxon>Ecdysozoa</taxon>
        <taxon>Nematoda</taxon>
        <taxon>Enoplea</taxon>
        <taxon>Dorylaimia</taxon>
        <taxon>Trichinellida</taxon>
        <taxon>Trichinellidae</taxon>
        <taxon>Trichinella</taxon>
    </lineage>
</organism>
<dbReference type="EMBL" id="JYDP01000044">
    <property type="protein sequence ID" value="KRZ11976.1"/>
    <property type="molecule type" value="Genomic_DNA"/>
</dbReference>
<dbReference type="Proteomes" id="UP000055024">
    <property type="component" value="Unassembled WGS sequence"/>
</dbReference>
<name>A0A0V1HMF2_9BILA</name>
<proteinExistence type="predicted"/>
<evidence type="ECO:0000313" key="2">
    <source>
        <dbReference type="Proteomes" id="UP000055024"/>
    </source>
</evidence>
<comment type="caution">
    <text evidence="1">The sequence shown here is derived from an EMBL/GenBank/DDBJ whole genome shotgun (WGS) entry which is preliminary data.</text>
</comment>
<protein>
    <submittedName>
        <fullName evidence="1">Uncharacterized protein</fullName>
    </submittedName>
</protein>
<evidence type="ECO:0000313" key="1">
    <source>
        <dbReference type="EMBL" id="KRZ11976.1"/>
    </source>
</evidence>
<gene>
    <name evidence="1" type="ORF">T11_11985</name>
</gene>
<reference evidence="1 2" key="1">
    <citation type="submission" date="2015-01" db="EMBL/GenBank/DDBJ databases">
        <title>Evolution of Trichinella species and genotypes.</title>
        <authorList>
            <person name="Korhonen P.K."/>
            <person name="Edoardo P."/>
            <person name="Giuseppe L.R."/>
            <person name="Gasser R.B."/>
        </authorList>
    </citation>
    <scope>NUCLEOTIDE SEQUENCE [LARGE SCALE GENOMIC DNA]</scope>
    <source>
        <strain evidence="1">ISS1029</strain>
    </source>
</reference>
<sequence>MQQQQQQQQRLLKREPNCEYNCAGHGCTTIDCNSGGKIQIKHKSMQNIADIISKNFQTGYHSQMEL</sequence>
<accession>A0A0V1HMF2</accession>